<feature type="compositionally biased region" description="Gly residues" evidence="1">
    <location>
        <begin position="207"/>
        <end position="217"/>
    </location>
</feature>
<feature type="region of interest" description="Disordered" evidence="1">
    <location>
        <begin position="205"/>
        <end position="234"/>
    </location>
</feature>
<evidence type="ECO:0000313" key="3">
    <source>
        <dbReference type="Proteomes" id="UP000075714"/>
    </source>
</evidence>
<dbReference type="AlphaFoldDB" id="A0A150H0Y7"/>
<reference evidence="3" key="1">
    <citation type="journal article" date="2016" name="Nat. Commun.">
        <title>The Gonium pectorale genome demonstrates co-option of cell cycle regulation during the evolution of multicellularity.</title>
        <authorList>
            <person name="Hanschen E.R."/>
            <person name="Marriage T.N."/>
            <person name="Ferris P.J."/>
            <person name="Hamaji T."/>
            <person name="Toyoda A."/>
            <person name="Fujiyama A."/>
            <person name="Neme R."/>
            <person name="Noguchi H."/>
            <person name="Minakuchi Y."/>
            <person name="Suzuki M."/>
            <person name="Kawai-Toyooka H."/>
            <person name="Smith D.R."/>
            <person name="Sparks H."/>
            <person name="Anderson J."/>
            <person name="Bakaric R."/>
            <person name="Luria V."/>
            <person name="Karger A."/>
            <person name="Kirschner M.W."/>
            <person name="Durand P.M."/>
            <person name="Michod R.E."/>
            <person name="Nozaki H."/>
            <person name="Olson B.J."/>
        </authorList>
    </citation>
    <scope>NUCLEOTIDE SEQUENCE [LARGE SCALE GENOMIC DNA]</scope>
    <source>
        <strain evidence="3">NIES-2863</strain>
    </source>
</reference>
<proteinExistence type="predicted"/>
<name>A0A150H0Y7_GONPE</name>
<keyword evidence="3" id="KW-1185">Reference proteome</keyword>
<dbReference type="EMBL" id="LSYV01000003">
    <property type="protein sequence ID" value="KXZ55827.1"/>
    <property type="molecule type" value="Genomic_DNA"/>
</dbReference>
<dbReference type="Proteomes" id="UP000075714">
    <property type="component" value="Unassembled WGS sequence"/>
</dbReference>
<evidence type="ECO:0000313" key="2">
    <source>
        <dbReference type="EMBL" id="KXZ55827.1"/>
    </source>
</evidence>
<gene>
    <name evidence="2" type="ORF">GPECTOR_2g1378</name>
</gene>
<accession>A0A150H0Y7</accession>
<dbReference type="OrthoDB" id="513717at2759"/>
<dbReference type="Gene3D" id="3.90.550.20">
    <property type="match status" value="1"/>
</dbReference>
<sequence length="380" mass="39048">MQSDALRPFILHAFGADLALMAEEPELINNAQMASVPGHPLWRGVMRLLATNAAAGLRDPLYATGPRVVTAAFRVGLLGGTDSQHDHGYGSRDAPDVDPLKLGATAPDPSSGPPSAAVVFGPRQWFHPCAWNDEGCHRGVSRVTPLLRLEPAEARQRAAALDAAGATEAAEASEVDRPTGAGDAAMAMVYGVAAAVVGADGASGEVHGPGGGGGGGSESRRRNADGNADADGDGRGGGDWAAALAGLDVIGVHHFSGSWLGFDGSKAERSRGWAERTGQRPQEEARRAVDSKVAYAAAEEAVEEAEPAKEADAAESCVVVSVRQRWPPATWDTGPTAVLGPLEEALVREVGCTVHVLLPAAEGPAGGVWDQQRPEAAAPA</sequence>
<feature type="region of interest" description="Disordered" evidence="1">
    <location>
        <begin position="84"/>
        <end position="115"/>
    </location>
</feature>
<evidence type="ECO:0000256" key="1">
    <source>
        <dbReference type="SAM" id="MobiDB-lite"/>
    </source>
</evidence>
<organism evidence="2 3">
    <name type="scientific">Gonium pectorale</name>
    <name type="common">Green alga</name>
    <dbReference type="NCBI Taxonomy" id="33097"/>
    <lineage>
        <taxon>Eukaryota</taxon>
        <taxon>Viridiplantae</taxon>
        <taxon>Chlorophyta</taxon>
        <taxon>core chlorophytes</taxon>
        <taxon>Chlorophyceae</taxon>
        <taxon>CS clade</taxon>
        <taxon>Chlamydomonadales</taxon>
        <taxon>Volvocaceae</taxon>
        <taxon>Gonium</taxon>
    </lineage>
</organism>
<comment type="caution">
    <text evidence="2">The sequence shown here is derived from an EMBL/GenBank/DDBJ whole genome shotgun (WGS) entry which is preliminary data.</text>
</comment>
<feature type="compositionally biased region" description="Basic and acidic residues" evidence="1">
    <location>
        <begin position="84"/>
        <end position="99"/>
    </location>
</feature>
<feature type="compositionally biased region" description="Low complexity" evidence="1">
    <location>
        <begin position="104"/>
        <end position="115"/>
    </location>
</feature>
<protein>
    <submittedName>
        <fullName evidence="2">Uncharacterized protein</fullName>
    </submittedName>
</protein>